<sequence>MRERRWRRNKLLITSLHSGAQICGLSAVSATIDGERDGIL</sequence>
<accession>K6ZDQ0</accession>
<comment type="caution">
    <text evidence="1">The sequence shown here is derived from an EMBL/GenBank/DDBJ whole genome shotgun (WGS) entry which is preliminary data.</text>
</comment>
<organism evidence="1 2">
    <name type="scientific">Paraglaciecola polaris LMG 21857</name>
    <dbReference type="NCBI Taxonomy" id="1129793"/>
    <lineage>
        <taxon>Bacteria</taxon>
        <taxon>Pseudomonadati</taxon>
        <taxon>Pseudomonadota</taxon>
        <taxon>Gammaproteobacteria</taxon>
        <taxon>Alteromonadales</taxon>
        <taxon>Alteromonadaceae</taxon>
        <taxon>Paraglaciecola</taxon>
    </lineage>
</organism>
<evidence type="ECO:0000313" key="1">
    <source>
        <dbReference type="EMBL" id="GAC34216.1"/>
    </source>
</evidence>
<proteinExistence type="predicted"/>
<dbReference type="AlphaFoldDB" id="K6ZDQ0"/>
<dbReference type="EMBL" id="BAER01000096">
    <property type="protein sequence ID" value="GAC34216.1"/>
    <property type="molecule type" value="Genomic_DNA"/>
</dbReference>
<name>K6ZDQ0_9ALTE</name>
<reference evidence="2" key="1">
    <citation type="journal article" date="2014" name="Environ. Microbiol.">
        <title>Comparative genomics of the marine bacterial genus Glaciecola reveals the high degree of genomic diversity and genomic characteristic for cold adaptation.</title>
        <authorList>
            <person name="Qin Q.L."/>
            <person name="Xie B.B."/>
            <person name="Yu Y."/>
            <person name="Shu Y.L."/>
            <person name="Rong J.C."/>
            <person name="Zhang Y.J."/>
            <person name="Zhao D.L."/>
            <person name="Chen X.L."/>
            <person name="Zhang X.Y."/>
            <person name="Chen B."/>
            <person name="Zhou B.C."/>
            <person name="Zhang Y.Z."/>
        </authorList>
    </citation>
    <scope>NUCLEOTIDE SEQUENCE [LARGE SCALE GENOMIC DNA]</scope>
    <source>
        <strain evidence="2">LMG 21857</strain>
    </source>
</reference>
<evidence type="ECO:0000313" key="2">
    <source>
        <dbReference type="Proteomes" id="UP000006322"/>
    </source>
</evidence>
<gene>
    <name evidence="1" type="ORF">GPLA_3327</name>
</gene>
<protein>
    <submittedName>
        <fullName evidence="1">Uncharacterized protein</fullName>
    </submittedName>
</protein>
<keyword evidence="2" id="KW-1185">Reference proteome</keyword>
<dbReference type="Proteomes" id="UP000006322">
    <property type="component" value="Unassembled WGS sequence"/>
</dbReference>